<evidence type="ECO:0000313" key="2">
    <source>
        <dbReference type="Proteomes" id="UP000075420"/>
    </source>
</evidence>
<protein>
    <recommendedName>
        <fullName evidence="3">DUF3368 domain-containing protein</fullName>
    </recommendedName>
</protein>
<gene>
    <name evidence="1" type="ORF">BE08_43460</name>
</gene>
<dbReference type="EMBL" id="JELY01000971">
    <property type="protein sequence ID" value="KYF57420.1"/>
    <property type="molecule type" value="Genomic_DNA"/>
</dbReference>
<dbReference type="AlphaFoldDB" id="A0A150PP48"/>
<organism evidence="1 2">
    <name type="scientific">Sorangium cellulosum</name>
    <name type="common">Polyangium cellulosum</name>
    <dbReference type="NCBI Taxonomy" id="56"/>
    <lineage>
        <taxon>Bacteria</taxon>
        <taxon>Pseudomonadati</taxon>
        <taxon>Myxococcota</taxon>
        <taxon>Polyangia</taxon>
        <taxon>Polyangiales</taxon>
        <taxon>Polyangiaceae</taxon>
        <taxon>Sorangium</taxon>
    </lineage>
</organism>
<proteinExistence type="predicted"/>
<sequence>MIVVADTTPLLYLSRIDRLDIVRAVHREILVPKTVWEELVVARPAEPGVEALRSSPWIRVNDDVERAGIDPALSALLDAGEAAAITLAEVLRADTLLIDERKGRAVARARGLRIQGTLGLLVEARRAGVIGSLRAALDDLASAGFRVNARLVTEALRQVGEA</sequence>
<dbReference type="Pfam" id="PF11848">
    <property type="entry name" value="DUF3368"/>
    <property type="match status" value="1"/>
</dbReference>
<reference evidence="1 2" key="1">
    <citation type="submission" date="2014-02" db="EMBL/GenBank/DDBJ databases">
        <title>The small core and large imbalanced accessory genome model reveals a collaborative survival strategy of Sorangium cellulosum strains in nature.</title>
        <authorList>
            <person name="Han K."/>
            <person name="Peng R."/>
            <person name="Blom J."/>
            <person name="Li Y.-Z."/>
        </authorList>
    </citation>
    <scope>NUCLEOTIDE SEQUENCE [LARGE SCALE GENOMIC DNA]</scope>
    <source>
        <strain evidence="1 2">So0157-25</strain>
    </source>
</reference>
<name>A0A150PP48_SORCE</name>
<evidence type="ECO:0000313" key="1">
    <source>
        <dbReference type="EMBL" id="KYF57420.1"/>
    </source>
</evidence>
<dbReference type="Proteomes" id="UP000075420">
    <property type="component" value="Unassembled WGS sequence"/>
</dbReference>
<evidence type="ECO:0008006" key="3">
    <source>
        <dbReference type="Google" id="ProtNLM"/>
    </source>
</evidence>
<dbReference type="PANTHER" id="PTHR39550">
    <property type="entry name" value="SLL0658 PROTEIN"/>
    <property type="match status" value="1"/>
</dbReference>
<dbReference type="InterPro" id="IPR021799">
    <property type="entry name" value="PIN-like_prokaryotic"/>
</dbReference>
<dbReference type="PANTHER" id="PTHR39550:SF1">
    <property type="entry name" value="SLL0658 PROTEIN"/>
    <property type="match status" value="1"/>
</dbReference>
<accession>A0A150PP48</accession>
<comment type="caution">
    <text evidence="1">The sequence shown here is derived from an EMBL/GenBank/DDBJ whole genome shotgun (WGS) entry which is preliminary data.</text>
</comment>